<reference evidence="2 3" key="1">
    <citation type="submission" date="2024-07" db="EMBL/GenBank/DDBJ databases">
        <title>Section-level genome sequencing and comparative genomics of Aspergillus sections Usti and Cavernicolus.</title>
        <authorList>
            <consortium name="Lawrence Berkeley National Laboratory"/>
            <person name="Nybo J.L."/>
            <person name="Vesth T.C."/>
            <person name="Theobald S."/>
            <person name="Frisvad J.C."/>
            <person name="Larsen T.O."/>
            <person name="Kjaerboelling I."/>
            <person name="Rothschild-Mancinelli K."/>
            <person name="Lyhne E.K."/>
            <person name="Kogle M.E."/>
            <person name="Barry K."/>
            <person name="Clum A."/>
            <person name="Na H."/>
            <person name="Ledsgaard L."/>
            <person name="Lin J."/>
            <person name="Lipzen A."/>
            <person name="Kuo A."/>
            <person name="Riley R."/>
            <person name="Mondo S."/>
            <person name="LaButti K."/>
            <person name="Haridas S."/>
            <person name="Pangalinan J."/>
            <person name="Salamov A.A."/>
            <person name="Simmons B.A."/>
            <person name="Magnuson J.K."/>
            <person name="Chen J."/>
            <person name="Drula E."/>
            <person name="Henrissat B."/>
            <person name="Wiebenga A."/>
            <person name="Lubbers R.J."/>
            <person name="Gomes A.C."/>
            <person name="Makela M.R."/>
            <person name="Stajich J."/>
            <person name="Grigoriev I.V."/>
            <person name="Mortensen U.H."/>
            <person name="De vries R.P."/>
            <person name="Baker S.E."/>
            <person name="Andersen M.R."/>
        </authorList>
    </citation>
    <scope>NUCLEOTIDE SEQUENCE [LARGE SCALE GENOMIC DNA]</scope>
    <source>
        <strain evidence="2 3">CBS 600.67</strain>
    </source>
</reference>
<dbReference type="Proteomes" id="UP001610335">
    <property type="component" value="Unassembled WGS sequence"/>
</dbReference>
<feature type="transmembrane region" description="Helical" evidence="1">
    <location>
        <begin position="12"/>
        <end position="31"/>
    </location>
</feature>
<keyword evidence="3" id="KW-1185">Reference proteome</keyword>
<dbReference type="EMBL" id="JBFXLS010000045">
    <property type="protein sequence ID" value="KAL2824275.1"/>
    <property type="molecule type" value="Genomic_DNA"/>
</dbReference>
<keyword evidence="1" id="KW-0472">Membrane</keyword>
<protein>
    <submittedName>
        <fullName evidence="2">Uncharacterized protein</fullName>
    </submittedName>
</protein>
<gene>
    <name evidence="2" type="ORF">BDW59DRAFT_87686</name>
</gene>
<comment type="caution">
    <text evidence="2">The sequence shown here is derived from an EMBL/GenBank/DDBJ whole genome shotgun (WGS) entry which is preliminary data.</text>
</comment>
<name>A0ABR4I937_9EURO</name>
<sequence>MLPYPDKSPPRAALLQSTLGIVSAALMILASSGYPGQREEMSDAIGCRDPRISEILRDLIYLQRHHWLKPRSG</sequence>
<accession>A0ABR4I937</accession>
<evidence type="ECO:0000313" key="3">
    <source>
        <dbReference type="Proteomes" id="UP001610335"/>
    </source>
</evidence>
<evidence type="ECO:0000256" key="1">
    <source>
        <dbReference type="SAM" id="Phobius"/>
    </source>
</evidence>
<keyword evidence="1" id="KW-1133">Transmembrane helix</keyword>
<keyword evidence="1" id="KW-0812">Transmembrane</keyword>
<organism evidence="2 3">
    <name type="scientific">Aspergillus cavernicola</name>
    <dbReference type="NCBI Taxonomy" id="176166"/>
    <lineage>
        <taxon>Eukaryota</taxon>
        <taxon>Fungi</taxon>
        <taxon>Dikarya</taxon>
        <taxon>Ascomycota</taxon>
        <taxon>Pezizomycotina</taxon>
        <taxon>Eurotiomycetes</taxon>
        <taxon>Eurotiomycetidae</taxon>
        <taxon>Eurotiales</taxon>
        <taxon>Aspergillaceae</taxon>
        <taxon>Aspergillus</taxon>
        <taxon>Aspergillus subgen. Nidulantes</taxon>
    </lineage>
</organism>
<proteinExistence type="predicted"/>
<evidence type="ECO:0000313" key="2">
    <source>
        <dbReference type="EMBL" id="KAL2824275.1"/>
    </source>
</evidence>